<organism evidence="1">
    <name type="scientific">Spirodela intermedia</name>
    <name type="common">Intermediate duckweed</name>
    <dbReference type="NCBI Taxonomy" id="51605"/>
    <lineage>
        <taxon>Eukaryota</taxon>
        <taxon>Viridiplantae</taxon>
        <taxon>Streptophyta</taxon>
        <taxon>Embryophyta</taxon>
        <taxon>Tracheophyta</taxon>
        <taxon>Spermatophyta</taxon>
        <taxon>Magnoliopsida</taxon>
        <taxon>Liliopsida</taxon>
        <taxon>Araceae</taxon>
        <taxon>Lemnoideae</taxon>
        <taxon>Spirodela</taxon>
    </lineage>
</organism>
<dbReference type="AlphaFoldDB" id="A0A7I8J8M1"/>
<protein>
    <submittedName>
        <fullName evidence="1">Uncharacterized protein</fullName>
    </submittedName>
</protein>
<reference evidence="1 2" key="1">
    <citation type="submission" date="2019-12" db="EMBL/GenBank/DDBJ databases">
        <authorList>
            <person name="Scholz U."/>
            <person name="Mascher M."/>
            <person name="Fiebig A."/>
        </authorList>
    </citation>
    <scope>NUCLEOTIDE SEQUENCE</scope>
</reference>
<evidence type="ECO:0000313" key="1">
    <source>
        <dbReference type="EMBL" id="CAA2626807.1"/>
    </source>
</evidence>
<sequence>MKPAGAEGKGKREATTAPFEFCKVCNLNHNQGRRHRYFPNHVKALSRFLSRFQDKLSELRFFLKNPSPLRPTPSSGKAVRPYLLQRKFLCHPYHLSSCFSCSCNAIYHLASSEHLKKLKNFLWKYGGGMDRVSSFIISEVDLLKWEKKCEASKIAHPILCDVSIGGPMSSKDIHNDFSCKNKNTSVDNSVLSFEQTISPGVPPLQSDTIDVKTRLLVNDAEVPACSSSNSVLVSLNKGEVLEVNALLVFIDTSLISFTFYFFSTSEGHEAYVGRDMHPPWLEDNENVDLIPGDKKVLSLNTSVKGGASRKLNPKRVGAAWAEKRRVELEMEKSGQMVASDYDDNWLPNFGRVWQDGTRKDSRKEFEREKYQSCDADLEVSIKLQPYISKRMMVTSDVFSGTLRCLLRGEAEIGCLR</sequence>
<accession>A0A7I8J8M1</accession>
<dbReference type="PANTHER" id="PTHR31198:SF1">
    <property type="entry name" value="CENTROSOMAL AT-AC SPLICING FACTOR"/>
    <property type="match status" value="1"/>
</dbReference>
<dbReference type="Proteomes" id="UP001189122">
    <property type="component" value="Unassembled WGS sequence"/>
</dbReference>
<gene>
    <name evidence="1" type="ORF">SI7747_09012494</name>
</gene>
<dbReference type="Pfam" id="PF14968">
    <property type="entry name" value="CCDC84"/>
    <property type="match status" value="1"/>
</dbReference>
<dbReference type="InterPro" id="IPR028015">
    <property type="entry name" value="CCDC84-like"/>
</dbReference>
<proteinExistence type="predicted"/>
<dbReference type="EMBL" id="LR743596">
    <property type="protein sequence ID" value="CAA2626807.1"/>
    <property type="molecule type" value="Genomic_DNA"/>
</dbReference>
<name>A0A7I8J8M1_SPIIN</name>
<evidence type="ECO:0000313" key="2">
    <source>
        <dbReference type="Proteomes" id="UP001189122"/>
    </source>
</evidence>
<keyword evidence="2" id="KW-1185">Reference proteome</keyword>
<dbReference type="PANTHER" id="PTHR31198">
    <property type="entry name" value="COILED-COIL DOMAIN-CONTAINING PROTEIN 84"/>
    <property type="match status" value="1"/>
</dbReference>
<dbReference type="EMBL" id="CACRZD030000009">
    <property type="protein sequence ID" value="CAA6666105.1"/>
    <property type="molecule type" value="Genomic_DNA"/>
</dbReference>